<gene>
    <name evidence="2" type="ORF">Pan161_08350</name>
</gene>
<accession>A0A517V876</accession>
<dbReference type="OrthoDB" id="9967937at2"/>
<evidence type="ECO:0000313" key="3">
    <source>
        <dbReference type="Proteomes" id="UP000316855"/>
    </source>
</evidence>
<evidence type="ECO:0000313" key="2">
    <source>
        <dbReference type="EMBL" id="QDT89208.1"/>
    </source>
</evidence>
<protein>
    <submittedName>
        <fullName evidence="2">Uncharacterized protein</fullName>
    </submittedName>
</protein>
<feature type="transmembrane region" description="Helical" evidence="1">
    <location>
        <begin position="52"/>
        <end position="74"/>
    </location>
</feature>
<dbReference type="EMBL" id="CP036343">
    <property type="protein sequence ID" value="QDT89208.1"/>
    <property type="molecule type" value="Genomic_DNA"/>
</dbReference>
<feature type="transmembrane region" description="Helical" evidence="1">
    <location>
        <begin position="7"/>
        <end position="32"/>
    </location>
</feature>
<evidence type="ECO:0000256" key="1">
    <source>
        <dbReference type="SAM" id="Phobius"/>
    </source>
</evidence>
<reference evidence="2 3" key="1">
    <citation type="submission" date="2019-02" db="EMBL/GenBank/DDBJ databases">
        <title>Deep-cultivation of Planctomycetes and their phenomic and genomic characterization uncovers novel biology.</title>
        <authorList>
            <person name="Wiegand S."/>
            <person name="Jogler M."/>
            <person name="Boedeker C."/>
            <person name="Pinto D."/>
            <person name="Vollmers J."/>
            <person name="Rivas-Marin E."/>
            <person name="Kohn T."/>
            <person name="Peeters S.H."/>
            <person name="Heuer A."/>
            <person name="Rast P."/>
            <person name="Oberbeckmann S."/>
            <person name="Bunk B."/>
            <person name="Jeske O."/>
            <person name="Meyerdierks A."/>
            <person name="Storesund J.E."/>
            <person name="Kallscheuer N."/>
            <person name="Luecker S."/>
            <person name="Lage O.M."/>
            <person name="Pohl T."/>
            <person name="Merkel B.J."/>
            <person name="Hornburger P."/>
            <person name="Mueller R.-W."/>
            <person name="Bruemmer F."/>
            <person name="Labrenz M."/>
            <person name="Spormann A.M."/>
            <person name="Op den Camp H."/>
            <person name="Overmann J."/>
            <person name="Amann R."/>
            <person name="Jetten M.S.M."/>
            <person name="Mascher T."/>
            <person name="Medema M.H."/>
            <person name="Devos D.P."/>
            <person name="Kaster A.-K."/>
            <person name="Ovreas L."/>
            <person name="Rohde M."/>
            <person name="Galperin M.Y."/>
            <person name="Jogler C."/>
        </authorList>
    </citation>
    <scope>NUCLEOTIDE SEQUENCE [LARGE SCALE GENOMIC DNA]</scope>
    <source>
        <strain evidence="2 3">Pan161</strain>
    </source>
</reference>
<dbReference type="Proteomes" id="UP000316855">
    <property type="component" value="Chromosome"/>
</dbReference>
<proteinExistence type="predicted"/>
<organism evidence="2 3">
    <name type="scientific">Gimesia algae</name>
    <dbReference type="NCBI Taxonomy" id="2527971"/>
    <lineage>
        <taxon>Bacteria</taxon>
        <taxon>Pseudomonadati</taxon>
        <taxon>Planctomycetota</taxon>
        <taxon>Planctomycetia</taxon>
        <taxon>Planctomycetales</taxon>
        <taxon>Planctomycetaceae</taxon>
        <taxon>Gimesia</taxon>
    </lineage>
</organism>
<dbReference type="KEGG" id="gax:Pan161_08350"/>
<sequence>MLSRYPFLITIIGLTILAGLVVGPGCYAWVYFHVDQIRVPADLANQVAWVQRMSTVSLWFLSFGFIGLVILTIADKCLRKDR</sequence>
<keyword evidence="1" id="KW-0472">Membrane</keyword>
<keyword evidence="1" id="KW-1133">Transmembrane helix</keyword>
<name>A0A517V876_9PLAN</name>
<dbReference type="AlphaFoldDB" id="A0A517V876"/>
<keyword evidence="3" id="KW-1185">Reference proteome</keyword>
<keyword evidence="1" id="KW-0812">Transmembrane</keyword>
<dbReference type="RefSeq" id="WP_145224298.1">
    <property type="nucleotide sequence ID" value="NZ_CP036343.1"/>
</dbReference>